<protein>
    <recommendedName>
        <fullName evidence="5">WD40 repeat-like protein</fullName>
    </recommendedName>
</protein>
<dbReference type="InterPro" id="IPR036322">
    <property type="entry name" value="WD40_repeat_dom_sf"/>
</dbReference>
<feature type="repeat" description="WD" evidence="1">
    <location>
        <begin position="243"/>
        <end position="285"/>
    </location>
</feature>
<dbReference type="PROSITE" id="PS50082">
    <property type="entry name" value="WD_REPEATS_2"/>
    <property type="match status" value="1"/>
</dbReference>
<reference evidence="3 4" key="1">
    <citation type="submission" date="2022-07" db="EMBL/GenBank/DDBJ databases">
        <title>Genome-wide signatures of adaptation to extreme environments.</title>
        <authorList>
            <person name="Cho C.H."/>
            <person name="Yoon H.S."/>
        </authorList>
    </citation>
    <scope>NUCLEOTIDE SEQUENCE [LARGE SCALE GENOMIC DNA]</scope>
    <source>
        <strain evidence="3 4">DBV 063 E5</strain>
    </source>
</reference>
<feature type="compositionally biased region" description="Polar residues" evidence="2">
    <location>
        <begin position="199"/>
        <end position="219"/>
    </location>
</feature>
<evidence type="ECO:0000313" key="3">
    <source>
        <dbReference type="EMBL" id="KAK4534465.1"/>
    </source>
</evidence>
<proteinExistence type="predicted"/>
<feature type="compositionally biased region" description="Low complexity" evidence="2">
    <location>
        <begin position="31"/>
        <end position="46"/>
    </location>
</feature>
<feature type="region of interest" description="Disordered" evidence="2">
    <location>
        <begin position="199"/>
        <end position="241"/>
    </location>
</feature>
<dbReference type="AlphaFoldDB" id="A0AAV9IQW2"/>
<evidence type="ECO:0000313" key="4">
    <source>
        <dbReference type="Proteomes" id="UP001301350"/>
    </source>
</evidence>
<keyword evidence="4" id="KW-1185">Reference proteome</keyword>
<comment type="caution">
    <text evidence="3">The sequence shown here is derived from an EMBL/GenBank/DDBJ whole genome shotgun (WGS) entry which is preliminary data.</text>
</comment>
<accession>A0AAV9IQW2</accession>
<feature type="region of interest" description="Disordered" evidence="2">
    <location>
        <begin position="15"/>
        <end position="59"/>
    </location>
</feature>
<feature type="region of interest" description="Disordered" evidence="2">
    <location>
        <begin position="71"/>
        <end position="103"/>
    </location>
</feature>
<dbReference type="InterPro" id="IPR001680">
    <property type="entry name" value="WD40_rpt"/>
</dbReference>
<sequence length="481" mass="51926">MITSVRWVPRGHAASALNSRGTHPNAVEPRAPAAPSFSGSSHSSNESEPEMASDEEPDVAEVMAANAAHLMHNRRRRPSQPHPETDDDLLADDPEADEQEQQDTALLDSDWLLLSAAQEEDEVSVLEVYVYEHEEPDHTGNLYVHHDYILPAFPLCCAYSHYAGQCLAAVGTFLPTIDVWDLTVTDTLEPRLQLGAPASSASVAANGSDAAPTNTASNPQRRRRRQQPNGHTPTAAAQPASSDTSHALAVLALDFHAQQAEYLLSGSADATVRCWDLSMGECVATYRTLHTDKVQAVRWNPHHASAFASGGFDRHACVVDVRQADAEHRAQRWRTSDKYDVEAILWASEHACLVSDEGGWVSAYDTRALGDHTPVWRLRPHPKRPVAMTLCPTVPGMLVTGSTDALLQVYDVQSSAATPPLVASTNAQAGPIFSLVACPDSALGLAVVCGGPDGVLTVVDLAENQEAVRRWFHGRKSVGMS</sequence>
<keyword evidence="1" id="KW-0853">WD repeat</keyword>
<gene>
    <name evidence="3" type="ORF">CDCA_CDCA02G0490</name>
</gene>
<dbReference type="PANTHER" id="PTHR14091:SF0">
    <property type="entry name" value="PERIODIC TRYPTOPHAN PROTEIN 1 HOMOLOG"/>
    <property type="match status" value="1"/>
</dbReference>
<feature type="compositionally biased region" description="Acidic residues" evidence="2">
    <location>
        <begin position="85"/>
        <end position="101"/>
    </location>
</feature>
<evidence type="ECO:0008006" key="5">
    <source>
        <dbReference type="Google" id="ProtNLM"/>
    </source>
</evidence>
<dbReference type="InterPro" id="IPR015943">
    <property type="entry name" value="WD40/YVTN_repeat-like_dom_sf"/>
</dbReference>
<name>A0AAV9IQW2_CYACA</name>
<dbReference type="Gene3D" id="2.130.10.10">
    <property type="entry name" value="YVTN repeat-like/Quinoprotein amine dehydrogenase"/>
    <property type="match status" value="2"/>
</dbReference>
<organism evidence="3 4">
    <name type="scientific">Cyanidium caldarium</name>
    <name type="common">Red alga</name>
    <dbReference type="NCBI Taxonomy" id="2771"/>
    <lineage>
        <taxon>Eukaryota</taxon>
        <taxon>Rhodophyta</taxon>
        <taxon>Bangiophyceae</taxon>
        <taxon>Cyanidiales</taxon>
        <taxon>Cyanidiaceae</taxon>
        <taxon>Cyanidium</taxon>
    </lineage>
</organism>
<dbReference type="EMBL" id="JANCYW010000002">
    <property type="protein sequence ID" value="KAK4534465.1"/>
    <property type="molecule type" value="Genomic_DNA"/>
</dbReference>
<evidence type="ECO:0000256" key="1">
    <source>
        <dbReference type="PROSITE-ProRule" id="PRU00221"/>
    </source>
</evidence>
<dbReference type="GO" id="GO:0005634">
    <property type="term" value="C:nucleus"/>
    <property type="evidence" value="ECO:0007669"/>
    <property type="project" value="TreeGrafter"/>
</dbReference>
<evidence type="ECO:0000256" key="2">
    <source>
        <dbReference type="SAM" id="MobiDB-lite"/>
    </source>
</evidence>
<dbReference type="Pfam" id="PF00400">
    <property type="entry name" value="WD40"/>
    <property type="match status" value="2"/>
</dbReference>
<dbReference type="SUPFAM" id="SSF50978">
    <property type="entry name" value="WD40 repeat-like"/>
    <property type="match status" value="1"/>
</dbReference>
<dbReference type="Proteomes" id="UP001301350">
    <property type="component" value="Unassembled WGS sequence"/>
</dbReference>
<dbReference type="InterPro" id="IPR044285">
    <property type="entry name" value="PWP1"/>
</dbReference>
<dbReference type="PROSITE" id="PS50294">
    <property type="entry name" value="WD_REPEATS_REGION"/>
    <property type="match status" value="1"/>
</dbReference>
<feature type="compositionally biased region" description="Acidic residues" evidence="2">
    <location>
        <begin position="47"/>
        <end position="59"/>
    </location>
</feature>
<dbReference type="PANTHER" id="PTHR14091">
    <property type="entry name" value="PERIODIC TRYPTOPHAN PROTEIN 1"/>
    <property type="match status" value="1"/>
</dbReference>
<dbReference type="GO" id="GO:0006364">
    <property type="term" value="P:rRNA processing"/>
    <property type="evidence" value="ECO:0007669"/>
    <property type="project" value="InterPro"/>
</dbReference>
<dbReference type="SMART" id="SM00320">
    <property type="entry name" value="WD40"/>
    <property type="match status" value="4"/>
</dbReference>